<keyword evidence="2" id="KW-1003">Cell membrane</keyword>
<feature type="transmembrane region" description="Helical" evidence="6">
    <location>
        <begin position="45"/>
        <end position="69"/>
    </location>
</feature>
<dbReference type="InterPro" id="IPR051791">
    <property type="entry name" value="Pra-immunoreactive"/>
</dbReference>
<comment type="caution">
    <text evidence="8">The sequence shown here is derived from an EMBL/GenBank/DDBJ whole genome shotgun (WGS) entry which is preliminary data.</text>
</comment>
<dbReference type="EMBL" id="BSNS01000020">
    <property type="protein sequence ID" value="GLQ56277.1"/>
    <property type="molecule type" value="Genomic_DNA"/>
</dbReference>
<accession>A0ABQ5W8I0</accession>
<keyword evidence="9" id="KW-1185">Reference proteome</keyword>
<name>A0ABQ5W8I0_9HYPH</name>
<feature type="transmembrane region" description="Helical" evidence="6">
    <location>
        <begin position="127"/>
        <end position="151"/>
    </location>
</feature>
<sequence length="185" mass="20855">MPWVLAQGLGHTEILAMTNDMTASRYLPDPETAPELFEGVLTRRVIAYLIDLVFIGTLTVAFALVAFIAGFLTFGLAWLSLLIVVPGALILYYALTLGSPARATIGMRMMDLVLTPTRGQPLDGPMAFLHALVFYITFWISWPVSLLFVLFTPRRQMIHDLITGTLMLRRSPMVRHWQRQRSAQY</sequence>
<evidence type="ECO:0000259" key="7">
    <source>
        <dbReference type="Pfam" id="PF06271"/>
    </source>
</evidence>
<dbReference type="Proteomes" id="UP001156691">
    <property type="component" value="Unassembled WGS sequence"/>
</dbReference>
<keyword evidence="4 6" id="KW-1133">Transmembrane helix</keyword>
<dbReference type="PANTHER" id="PTHR36115">
    <property type="entry name" value="PROLINE-RICH ANTIGEN HOMOLOG-RELATED"/>
    <property type="match status" value="1"/>
</dbReference>
<evidence type="ECO:0000256" key="4">
    <source>
        <dbReference type="ARBA" id="ARBA00022989"/>
    </source>
</evidence>
<gene>
    <name evidence="8" type="ORF">GCM10010862_35360</name>
</gene>
<evidence type="ECO:0000256" key="2">
    <source>
        <dbReference type="ARBA" id="ARBA00022475"/>
    </source>
</evidence>
<evidence type="ECO:0000256" key="6">
    <source>
        <dbReference type="SAM" id="Phobius"/>
    </source>
</evidence>
<dbReference type="Pfam" id="PF06271">
    <property type="entry name" value="RDD"/>
    <property type="match status" value="1"/>
</dbReference>
<evidence type="ECO:0000313" key="8">
    <source>
        <dbReference type="EMBL" id="GLQ56277.1"/>
    </source>
</evidence>
<protein>
    <recommendedName>
        <fullName evidence="7">RDD domain-containing protein</fullName>
    </recommendedName>
</protein>
<evidence type="ECO:0000256" key="3">
    <source>
        <dbReference type="ARBA" id="ARBA00022692"/>
    </source>
</evidence>
<evidence type="ECO:0000256" key="1">
    <source>
        <dbReference type="ARBA" id="ARBA00004651"/>
    </source>
</evidence>
<dbReference type="InterPro" id="IPR010432">
    <property type="entry name" value="RDD"/>
</dbReference>
<keyword evidence="5 6" id="KW-0472">Membrane</keyword>
<feature type="transmembrane region" description="Helical" evidence="6">
    <location>
        <begin position="76"/>
        <end position="95"/>
    </location>
</feature>
<proteinExistence type="predicted"/>
<comment type="subcellular location">
    <subcellularLocation>
        <location evidence="1">Cell membrane</location>
        <topology evidence="1">Multi-pass membrane protein</topology>
    </subcellularLocation>
</comment>
<reference evidence="9" key="1">
    <citation type="journal article" date="2019" name="Int. J. Syst. Evol. Microbiol.">
        <title>The Global Catalogue of Microorganisms (GCM) 10K type strain sequencing project: providing services to taxonomists for standard genome sequencing and annotation.</title>
        <authorList>
            <consortium name="The Broad Institute Genomics Platform"/>
            <consortium name="The Broad Institute Genome Sequencing Center for Infectious Disease"/>
            <person name="Wu L."/>
            <person name="Ma J."/>
        </authorList>
    </citation>
    <scope>NUCLEOTIDE SEQUENCE [LARGE SCALE GENOMIC DNA]</scope>
    <source>
        <strain evidence="9">NBRC 112416</strain>
    </source>
</reference>
<evidence type="ECO:0000256" key="5">
    <source>
        <dbReference type="ARBA" id="ARBA00023136"/>
    </source>
</evidence>
<evidence type="ECO:0000313" key="9">
    <source>
        <dbReference type="Proteomes" id="UP001156691"/>
    </source>
</evidence>
<feature type="domain" description="RDD" evidence="7">
    <location>
        <begin position="41"/>
        <end position="164"/>
    </location>
</feature>
<organism evidence="8 9">
    <name type="scientific">Devosia nitrariae</name>
    <dbReference type="NCBI Taxonomy" id="2071872"/>
    <lineage>
        <taxon>Bacteria</taxon>
        <taxon>Pseudomonadati</taxon>
        <taxon>Pseudomonadota</taxon>
        <taxon>Alphaproteobacteria</taxon>
        <taxon>Hyphomicrobiales</taxon>
        <taxon>Devosiaceae</taxon>
        <taxon>Devosia</taxon>
    </lineage>
</organism>
<keyword evidence="3 6" id="KW-0812">Transmembrane</keyword>